<dbReference type="PRINTS" id="PR00344">
    <property type="entry name" value="BCTRLSENSOR"/>
</dbReference>
<keyword evidence="11 14" id="KW-0472">Membrane</keyword>
<dbReference type="PANTHER" id="PTHR45339:SF1">
    <property type="entry name" value="HYBRID SIGNAL TRANSDUCTION HISTIDINE KINASE J"/>
    <property type="match status" value="1"/>
</dbReference>
<evidence type="ECO:0000256" key="14">
    <source>
        <dbReference type="SAM" id="Phobius"/>
    </source>
</evidence>
<dbReference type="CDD" id="cd17546">
    <property type="entry name" value="REC_hyHK_CKI1_RcsC-like"/>
    <property type="match status" value="1"/>
</dbReference>
<dbReference type="RefSeq" id="WP_104228791.1">
    <property type="nucleotide sequence ID" value="NZ_PSNW01000001.1"/>
</dbReference>
<dbReference type="Pfam" id="PF02518">
    <property type="entry name" value="HATPase_c"/>
    <property type="match status" value="1"/>
</dbReference>
<feature type="domain" description="HPt" evidence="17">
    <location>
        <begin position="651"/>
        <end position="745"/>
    </location>
</feature>
<dbReference type="SUPFAM" id="SSF52172">
    <property type="entry name" value="CheY-like"/>
    <property type="match status" value="2"/>
</dbReference>
<dbReference type="SUPFAM" id="SSF55874">
    <property type="entry name" value="ATPase domain of HSP90 chaperone/DNA topoisomerase II/histidine kinase"/>
    <property type="match status" value="1"/>
</dbReference>
<dbReference type="SMART" id="SM00448">
    <property type="entry name" value="REC"/>
    <property type="match status" value="2"/>
</dbReference>
<dbReference type="InterPro" id="IPR004358">
    <property type="entry name" value="Sig_transdc_His_kin-like_C"/>
</dbReference>
<dbReference type="Gene3D" id="1.20.120.160">
    <property type="entry name" value="HPT domain"/>
    <property type="match status" value="1"/>
</dbReference>
<dbReference type="InterPro" id="IPR011006">
    <property type="entry name" value="CheY-like_superfamily"/>
</dbReference>
<proteinExistence type="predicted"/>
<evidence type="ECO:0000256" key="1">
    <source>
        <dbReference type="ARBA" id="ARBA00000085"/>
    </source>
</evidence>
<keyword evidence="7" id="KW-0547">Nucleotide-binding</keyword>
<dbReference type="AlphaFoldDB" id="A0A2S5TLF5"/>
<evidence type="ECO:0000256" key="10">
    <source>
        <dbReference type="ARBA" id="ARBA00023012"/>
    </source>
</evidence>
<dbReference type="Pfam" id="PF01627">
    <property type="entry name" value="Hpt"/>
    <property type="match status" value="1"/>
</dbReference>
<comment type="caution">
    <text evidence="18">The sequence shown here is derived from an EMBL/GenBank/DDBJ whole genome shotgun (WGS) entry which is preliminary data.</text>
</comment>
<dbReference type="SUPFAM" id="SSF47226">
    <property type="entry name" value="Histidine-containing phosphotransfer domain, HPT domain"/>
    <property type="match status" value="1"/>
</dbReference>
<dbReference type="InterPro" id="IPR036641">
    <property type="entry name" value="HPT_dom_sf"/>
</dbReference>
<dbReference type="Gene3D" id="1.10.287.130">
    <property type="match status" value="1"/>
</dbReference>
<dbReference type="Gene3D" id="3.30.565.10">
    <property type="entry name" value="Histidine kinase-like ATPase, C-terminal domain"/>
    <property type="match status" value="1"/>
</dbReference>
<dbReference type="InterPro" id="IPR003661">
    <property type="entry name" value="HisK_dim/P_dom"/>
</dbReference>
<dbReference type="CDD" id="cd00082">
    <property type="entry name" value="HisKA"/>
    <property type="match status" value="1"/>
</dbReference>
<feature type="transmembrane region" description="Helical" evidence="14">
    <location>
        <begin position="12"/>
        <end position="32"/>
    </location>
</feature>
<protein>
    <recommendedName>
        <fullName evidence="3">histidine kinase</fullName>
        <ecNumber evidence="3">2.7.13.3</ecNumber>
    </recommendedName>
</protein>
<comment type="subcellular location">
    <subcellularLocation>
        <location evidence="2">Cell membrane</location>
        <topology evidence="2">Multi-pass membrane protein</topology>
    </subcellularLocation>
</comment>
<keyword evidence="10" id="KW-0902">Two-component regulatory system</keyword>
<dbReference type="SMART" id="SM00388">
    <property type="entry name" value="HisKA"/>
    <property type="match status" value="1"/>
</dbReference>
<dbReference type="SUPFAM" id="SSF47384">
    <property type="entry name" value="Homodimeric domain of signal transducing histidine kinase"/>
    <property type="match status" value="1"/>
</dbReference>
<dbReference type="PROSITE" id="PS50894">
    <property type="entry name" value="HPT"/>
    <property type="match status" value="1"/>
</dbReference>
<feature type="domain" description="Response regulatory" evidence="16">
    <location>
        <begin position="389"/>
        <end position="506"/>
    </location>
</feature>
<dbReference type="InterPro" id="IPR003594">
    <property type="entry name" value="HATPase_dom"/>
</dbReference>
<dbReference type="EMBL" id="PSNW01000001">
    <property type="protein sequence ID" value="PPE75825.1"/>
    <property type="molecule type" value="Genomic_DNA"/>
</dbReference>
<evidence type="ECO:0000256" key="4">
    <source>
        <dbReference type="ARBA" id="ARBA00022475"/>
    </source>
</evidence>
<evidence type="ECO:0000256" key="8">
    <source>
        <dbReference type="ARBA" id="ARBA00022840"/>
    </source>
</evidence>
<dbReference type="InterPro" id="IPR036097">
    <property type="entry name" value="HisK_dim/P_sf"/>
</dbReference>
<evidence type="ECO:0000256" key="5">
    <source>
        <dbReference type="ARBA" id="ARBA00022553"/>
    </source>
</evidence>
<reference evidence="18 19" key="1">
    <citation type="submission" date="2018-02" db="EMBL/GenBank/DDBJ databases">
        <title>Genome sequencing of Solimonas sp. HR-BB.</title>
        <authorList>
            <person name="Lee Y."/>
            <person name="Jeon C.O."/>
        </authorList>
    </citation>
    <scope>NUCLEOTIDE SEQUENCE [LARGE SCALE GENOMIC DNA]</scope>
    <source>
        <strain evidence="18 19">HR-BB</strain>
    </source>
</reference>
<dbReference type="SMART" id="SM00387">
    <property type="entry name" value="HATPase_c"/>
    <property type="match status" value="1"/>
</dbReference>
<feature type="modified residue" description="4-aspartylphosphate" evidence="13">
    <location>
        <position position="570"/>
    </location>
</feature>
<gene>
    <name evidence="18" type="ORF">C3942_02760</name>
</gene>
<evidence type="ECO:0000259" key="15">
    <source>
        <dbReference type="PROSITE" id="PS50109"/>
    </source>
</evidence>
<keyword evidence="9 14" id="KW-1133">Transmembrane helix</keyword>
<evidence type="ECO:0000256" key="2">
    <source>
        <dbReference type="ARBA" id="ARBA00004651"/>
    </source>
</evidence>
<feature type="domain" description="Response regulatory" evidence="16">
    <location>
        <begin position="521"/>
        <end position="641"/>
    </location>
</feature>
<evidence type="ECO:0000256" key="9">
    <source>
        <dbReference type="ARBA" id="ARBA00022989"/>
    </source>
</evidence>
<dbReference type="PROSITE" id="PS50109">
    <property type="entry name" value="HIS_KIN"/>
    <property type="match status" value="1"/>
</dbReference>
<comment type="catalytic activity">
    <reaction evidence="1">
        <text>ATP + protein L-histidine = ADP + protein N-phospho-L-histidine.</text>
        <dbReference type="EC" id="2.7.13.3"/>
    </reaction>
</comment>
<keyword evidence="19" id="KW-1185">Reference proteome</keyword>
<dbReference type="OrthoDB" id="9797243at2"/>
<dbReference type="CDD" id="cd16922">
    <property type="entry name" value="HATPase_EvgS-ArcB-TorS-like"/>
    <property type="match status" value="1"/>
</dbReference>
<dbReference type="GO" id="GO:0000155">
    <property type="term" value="F:phosphorelay sensor kinase activity"/>
    <property type="evidence" value="ECO:0007669"/>
    <property type="project" value="InterPro"/>
</dbReference>
<dbReference type="EC" id="2.7.13.3" evidence="3"/>
<evidence type="ECO:0000259" key="17">
    <source>
        <dbReference type="PROSITE" id="PS50894"/>
    </source>
</evidence>
<evidence type="ECO:0000256" key="6">
    <source>
        <dbReference type="ARBA" id="ARBA00022692"/>
    </source>
</evidence>
<evidence type="ECO:0000256" key="11">
    <source>
        <dbReference type="ARBA" id="ARBA00023136"/>
    </source>
</evidence>
<comment type="caution">
    <text evidence="13">Lacks conserved residue(s) required for the propagation of feature annotation.</text>
</comment>
<keyword evidence="8" id="KW-0067">ATP-binding</keyword>
<evidence type="ECO:0000313" key="19">
    <source>
        <dbReference type="Proteomes" id="UP000238220"/>
    </source>
</evidence>
<accession>A0A2S5TLF5</accession>
<dbReference type="PANTHER" id="PTHR45339">
    <property type="entry name" value="HYBRID SIGNAL TRANSDUCTION HISTIDINE KINASE J"/>
    <property type="match status" value="1"/>
</dbReference>
<evidence type="ECO:0000256" key="13">
    <source>
        <dbReference type="PROSITE-ProRule" id="PRU00169"/>
    </source>
</evidence>
<keyword evidence="4" id="KW-1003">Cell membrane</keyword>
<organism evidence="18 19">
    <name type="scientific">Solimonas fluminis</name>
    <dbReference type="NCBI Taxonomy" id="2086571"/>
    <lineage>
        <taxon>Bacteria</taxon>
        <taxon>Pseudomonadati</taxon>
        <taxon>Pseudomonadota</taxon>
        <taxon>Gammaproteobacteria</taxon>
        <taxon>Nevskiales</taxon>
        <taxon>Nevskiaceae</taxon>
        <taxon>Solimonas</taxon>
    </lineage>
</organism>
<dbReference type="InterPro" id="IPR005467">
    <property type="entry name" value="His_kinase_dom"/>
</dbReference>
<keyword evidence="6 14" id="KW-0812">Transmembrane</keyword>
<dbReference type="Gene3D" id="3.40.50.2300">
    <property type="match status" value="2"/>
</dbReference>
<feature type="domain" description="Histidine kinase" evidence="15">
    <location>
        <begin position="157"/>
        <end position="375"/>
    </location>
</feature>
<dbReference type="Pfam" id="PF00512">
    <property type="entry name" value="HisKA"/>
    <property type="match status" value="1"/>
</dbReference>
<dbReference type="InterPro" id="IPR036890">
    <property type="entry name" value="HATPase_C_sf"/>
</dbReference>
<dbReference type="Pfam" id="PF00072">
    <property type="entry name" value="Response_reg"/>
    <property type="match status" value="1"/>
</dbReference>
<feature type="transmembrane region" description="Helical" evidence="14">
    <location>
        <begin position="38"/>
        <end position="56"/>
    </location>
</feature>
<evidence type="ECO:0000256" key="7">
    <source>
        <dbReference type="ARBA" id="ARBA00022741"/>
    </source>
</evidence>
<dbReference type="GO" id="GO:0005886">
    <property type="term" value="C:plasma membrane"/>
    <property type="evidence" value="ECO:0007669"/>
    <property type="project" value="UniProtKB-SubCell"/>
</dbReference>
<dbReference type="FunFam" id="3.30.565.10:FF:000010">
    <property type="entry name" value="Sensor histidine kinase RcsC"/>
    <property type="match status" value="1"/>
</dbReference>
<dbReference type="PROSITE" id="PS50110">
    <property type="entry name" value="RESPONSE_REGULATORY"/>
    <property type="match status" value="2"/>
</dbReference>
<evidence type="ECO:0000256" key="3">
    <source>
        <dbReference type="ARBA" id="ARBA00012438"/>
    </source>
</evidence>
<dbReference type="GO" id="GO:0005524">
    <property type="term" value="F:ATP binding"/>
    <property type="evidence" value="ECO:0007669"/>
    <property type="project" value="UniProtKB-KW"/>
</dbReference>
<dbReference type="InterPro" id="IPR001789">
    <property type="entry name" value="Sig_transdc_resp-reg_receiver"/>
</dbReference>
<name>A0A2S5TLF5_9GAMM</name>
<keyword evidence="5 13" id="KW-0597">Phosphoprotein</keyword>
<sequence>MRLQALWQQRVAGWPWLLAPGGLVWGAGFLLIRESPVAIALWLGLGVIGLALALIANRRLGQAQRGQLDVLKQLAAGRVETRAAADLPGLSGELSLQINQTGRLLAQYRDQLDQQVGQATTRLRQDLQRVHEKSELLRRSLADSQDSARAQSELFSNLSHELRTPLTAILGYADLLRRSGLNEEQRQQLNTLDKSARALLSMINDLLDWSRIEAGHLRLNEENFDLQDTVEDTTALLAPLAYEKVLELVQIVYHDVPQKLVGDGPRLRQILTNLISNAIKFTENGEVVLRVMREKEEGERLWLRFAISDTGVGIAPEQQRRLFQPFHQVGRSTRGGSGLGLSITRRLAELMGGRVELESTPGKGSIFSAVLPFRGTAEKPAPQPLQEKSAWLHEAHPIARLALTHWLEFWGMQVRAFDSVERLNEALLHSTRLPDVAIAGLKEIEADEQSVMELCGLCRQHRPPLLILVASASLDVHQTVRDAGAAACHAKSIGRRLLQTELLRLISPPEDKQERPLSDKLALVADNNPVNRRYIAALCTGLGLEVVEANDGREALTLWRRSPGDYLLLDAHMPEMDGPACAREVRKLEAEGKAATRSRILAISAYLEPHERRDFLEAGADEILLKPFDERQLLRALVPATTAASAPVSTMLTEDPDLLALLREELPHQFAALETACAVNDLDLARESAHTVHGTAAFYHLTSLRQSTAALEHSLKRVQAIAGDAQIAEQLHAVRTAVAETLTAIARKSVATRT</sequence>
<dbReference type="Proteomes" id="UP000238220">
    <property type="component" value="Unassembled WGS sequence"/>
</dbReference>
<evidence type="ECO:0000259" key="16">
    <source>
        <dbReference type="PROSITE" id="PS50110"/>
    </source>
</evidence>
<feature type="modified residue" description="Phosphohistidine" evidence="12">
    <location>
        <position position="690"/>
    </location>
</feature>
<evidence type="ECO:0000256" key="12">
    <source>
        <dbReference type="PROSITE-ProRule" id="PRU00110"/>
    </source>
</evidence>
<evidence type="ECO:0000313" key="18">
    <source>
        <dbReference type="EMBL" id="PPE75825.1"/>
    </source>
</evidence>
<dbReference type="InterPro" id="IPR008207">
    <property type="entry name" value="Sig_transdc_His_kin_Hpt_dom"/>
</dbReference>